<keyword evidence="3 9" id="KW-0808">Transferase</keyword>
<dbReference type="PROSITE" id="PS51163">
    <property type="entry name" value="YRDC"/>
    <property type="match status" value="1"/>
</dbReference>
<comment type="catalytic activity">
    <reaction evidence="8 9">
        <text>L-threonine + hydrogencarbonate + ATP = L-threonylcarbamoyladenylate + diphosphate + H2O</text>
        <dbReference type="Rhea" id="RHEA:36407"/>
        <dbReference type="ChEBI" id="CHEBI:15377"/>
        <dbReference type="ChEBI" id="CHEBI:17544"/>
        <dbReference type="ChEBI" id="CHEBI:30616"/>
        <dbReference type="ChEBI" id="CHEBI:33019"/>
        <dbReference type="ChEBI" id="CHEBI:57926"/>
        <dbReference type="ChEBI" id="CHEBI:73682"/>
        <dbReference type="EC" id="2.7.7.87"/>
    </reaction>
</comment>
<dbReference type="Gene3D" id="3.90.870.10">
    <property type="entry name" value="DHBP synthase"/>
    <property type="match status" value="1"/>
</dbReference>
<protein>
    <recommendedName>
        <fullName evidence="9">Threonylcarbamoyl-AMP synthase</fullName>
        <shortName evidence="9">TC-AMP synthase</shortName>
        <ecNumber evidence="9">2.7.7.87</ecNumber>
    </recommendedName>
    <alternativeName>
        <fullName evidence="9">L-threonylcarbamoyladenylate synthase</fullName>
    </alternativeName>
    <alternativeName>
        <fullName evidence="9">t(6)A37 threonylcarbamoyladenosine biosynthesis protein TsaC</fullName>
    </alternativeName>
    <alternativeName>
        <fullName evidence="9">tRNA threonylcarbamoyladenosine biosynthesis protein TsaC</fullName>
    </alternativeName>
</protein>
<comment type="function">
    <text evidence="9">Required for the formation of a threonylcarbamoyl group on adenosine at position 37 (t(6)A37) in tRNAs that read codons beginning with adenine. Catalyzes the conversion of L-threonine, HCO(3)(-)/CO(2) and ATP to give threonylcarbamoyl-AMP (TC-AMP) as the acyladenylate intermediate, with the release of diphosphate.</text>
</comment>
<dbReference type="InterPro" id="IPR017945">
    <property type="entry name" value="DHBP_synth_RibB-like_a/b_dom"/>
</dbReference>
<feature type="domain" description="YrdC-like" evidence="10">
    <location>
        <begin position="15"/>
        <end position="194"/>
    </location>
</feature>
<dbReference type="Pfam" id="PF01300">
    <property type="entry name" value="Sua5_yciO_yrdC"/>
    <property type="match status" value="1"/>
</dbReference>
<dbReference type="HAMAP" id="MF_01852">
    <property type="entry name" value="TsaC"/>
    <property type="match status" value="1"/>
</dbReference>
<dbReference type="FunFam" id="3.90.870.10:FF:000004">
    <property type="entry name" value="Threonylcarbamoyl-AMP synthase"/>
    <property type="match status" value="1"/>
</dbReference>
<dbReference type="EC" id="2.7.7.87" evidence="9"/>
<dbReference type="PANTHER" id="PTHR17490">
    <property type="entry name" value="SUA5"/>
    <property type="match status" value="1"/>
</dbReference>
<evidence type="ECO:0000256" key="6">
    <source>
        <dbReference type="ARBA" id="ARBA00022741"/>
    </source>
</evidence>
<evidence type="ECO:0000256" key="7">
    <source>
        <dbReference type="ARBA" id="ARBA00022840"/>
    </source>
</evidence>
<organism evidence="11 12">
    <name type="scientific">Hydrocarboniphaga daqingensis</name>
    <dbReference type="NCBI Taxonomy" id="490188"/>
    <lineage>
        <taxon>Bacteria</taxon>
        <taxon>Pseudomonadati</taxon>
        <taxon>Pseudomonadota</taxon>
        <taxon>Gammaproteobacteria</taxon>
        <taxon>Nevskiales</taxon>
        <taxon>Nevskiaceae</taxon>
        <taxon>Hydrocarboniphaga</taxon>
    </lineage>
</organism>
<keyword evidence="12" id="KW-1185">Reference proteome</keyword>
<dbReference type="EMBL" id="FQWZ01000002">
    <property type="protein sequence ID" value="SHG64400.1"/>
    <property type="molecule type" value="Genomic_DNA"/>
</dbReference>
<keyword evidence="5 9" id="KW-0548">Nucleotidyltransferase</keyword>
<comment type="similarity">
    <text evidence="9">Belongs to the SUA5 family. TsaC subfamily.</text>
</comment>
<evidence type="ECO:0000256" key="3">
    <source>
        <dbReference type="ARBA" id="ARBA00022679"/>
    </source>
</evidence>
<evidence type="ECO:0000256" key="4">
    <source>
        <dbReference type="ARBA" id="ARBA00022694"/>
    </source>
</evidence>
<keyword evidence="4 9" id="KW-0819">tRNA processing</keyword>
<sequence length="194" mass="21279">MSDDRRAPRGPQLSTIHLRKAARALRSGNLIAYPTEAVWGLGCDPNDESAVMQLLALKQRPVEKGLIVIASDFADIEHWLQPMNEKIEDRAFRTWPGPHTWLWPATPEAPRWITGGSSKIAVRITRHPPAVELCDQLGPLVSTSCNRAGQPPAKTATHVRLSFGPELVVVPGPVGRSPRPTTIRDLVSGRTVRA</sequence>
<dbReference type="GO" id="GO:0003725">
    <property type="term" value="F:double-stranded RNA binding"/>
    <property type="evidence" value="ECO:0007669"/>
    <property type="project" value="InterPro"/>
</dbReference>
<evidence type="ECO:0000256" key="1">
    <source>
        <dbReference type="ARBA" id="ARBA00004496"/>
    </source>
</evidence>
<dbReference type="InterPro" id="IPR006070">
    <property type="entry name" value="Sua5-like_dom"/>
</dbReference>
<comment type="subcellular location">
    <subcellularLocation>
        <location evidence="1 9">Cytoplasm</location>
    </subcellularLocation>
</comment>
<dbReference type="SUPFAM" id="SSF55821">
    <property type="entry name" value="YrdC/RibB"/>
    <property type="match status" value="1"/>
</dbReference>
<dbReference type="GO" id="GO:0005524">
    <property type="term" value="F:ATP binding"/>
    <property type="evidence" value="ECO:0007669"/>
    <property type="project" value="UniProtKB-UniRule"/>
</dbReference>
<evidence type="ECO:0000256" key="8">
    <source>
        <dbReference type="ARBA" id="ARBA00048366"/>
    </source>
</evidence>
<gene>
    <name evidence="9" type="primary">tsaC</name>
    <name evidence="11" type="ORF">SAMN04488068_0900</name>
</gene>
<keyword evidence="7 9" id="KW-0067">ATP-binding</keyword>
<reference evidence="11 12" key="1">
    <citation type="submission" date="2016-11" db="EMBL/GenBank/DDBJ databases">
        <authorList>
            <person name="Jaros S."/>
            <person name="Januszkiewicz K."/>
            <person name="Wedrychowicz H."/>
        </authorList>
    </citation>
    <scope>NUCLEOTIDE SEQUENCE [LARGE SCALE GENOMIC DNA]</scope>
    <source>
        <strain evidence="11 12">CGMCC 1.7049</strain>
    </source>
</reference>
<dbReference type="InterPro" id="IPR050156">
    <property type="entry name" value="TC-AMP_synthase_SUA5"/>
</dbReference>
<accession>A0A1M5LHI0</accession>
<dbReference type="RefSeq" id="WP_175550104.1">
    <property type="nucleotide sequence ID" value="NZ_FQWZ01000002.1"/>
</dbReference>
<evidence type="ECO:0000313" key="12">
    <source>
        <dbReference type="Proteomes" id="UP000199758"/>
    </source>
</evidence>
<dbReference type="Proteomes" id="UP000199758">
    <property type="component" value="Unassembled WGS sequence"/>
</dbReference>
<proteinExistence type="inferred from homology"/>
<dbReference type="PANTHER" id="PTHR17490:SF18">
    <property type="entry name" value="THREONYLCARBAMOYL-AMP SYNTHASE"/>
    <property type="match status" value="1"/>
</dbReference>
<dbReference type="GO" id="GO:0000049">
    <property type="term" value="F:tRNA binding"/>
    <property type="evidence" value="ECO:0007669"/>
    <property type="project" value="TreeGrafter"/>
</dbReference>
<keyword evidence="6 9" id="KW-0547">Nucleotide-binding</keyword>
<dbReference type="GO" id="GO:0061710">
    <property type="term" value="F:L-threonylcarbamoyladenylate synthase"/>
    <property type="evidence" value="ECO:0007669"/>
    <property type="project" value="UniProtKB-EC"/>
</dbReference>
<name>A0A1M5LHI0_9GAMM</name>
<evidence type="ECO:0000256" key="2">
    <source>
        <dbReference type="ARBA" id="ARBA00022490"/>
    </source>
</evidence>
<dbReference type="STRING" id="490188.SAMN04488068_0900"/>
<evidence type="ECO:0000256" key="9">
    <source>
        <dbReference type="HAMAP-Rule" id="MF_01852"/>
    </source>
</evidence>
<keyword evidence="2 9" id="KW-0963">Cytoplasm</keyword>
<dbReference type="GO" id="GO:0006450">
    <property type="term" value="P:regulation of translational fidelity"/>
    <property type="evidence" value="ECO:0007669"/>
    <property type="project" value="TreeGrafter"/>
</dbReference>
<evidence type="ECO:0000256" key="5">
    <source>
        <dbReference type="ARBA" id="ARBA00022695"/>
    </source>
</evidence>
<dbReference type="GO" id="GO:0005737">
    <property type="term" value="C:cytoplasm"/>
    <property type="evidence" value="ECO:0007669"/>
    <property type="project" value="UniProtKB-SubCell"/>
</dbReference>
<dbReference type="AlphaFoldDB" id="A0A1M5LHI0"/>
<dbReference type="GO" id="GO:0002949">
    <property type="term" value="P:tRNA threonylcarbamoyladenosine modification"/>
    <property type="evidence" value="ECO:0007669"/>
    <property type="project" value="UniProtKB-UniRule"/>
</dbReference>
<evidence type="ECO:0000259" key="10">
    <source>
        <dbReference type="PROSITE" id="PS51163"/>
    </source>
</evidence>
<dbReference type="InterPro" id="IPR023535">
    <property type="entry name" value="TC-AMP_synthase"/>
</dbReference>
<evidence type="ECO:0000313" key="11">
    <source>
        <dbReference type="EMBL" id="SHG64400.1"/>
    </source>
</evidence>